<organism evidence="2 3">
    <name type="scientific">Paraburkholderia steynii</name>
    <dbReference type="NCBI Taxonomy" id="1245441"/>
    <lineage>
        <taxon>Bacteria</taxon>
        <taxon>Pseudomonadati</taxon>
        <taxon>Pseudomonadota</taxon>
        <taxon>Betaproteobacteria</taxon>
        <taxon>Burkholderiales</taxon>
        <taxon>Burkholderiaceae</taxon>
        <taxon>Paraburkholderia</taxon>
    </lineage>
</organism>
<dbReference type="AlphaFoldDB" id="A0A4R0XKX3"/>
<dbReference type="EMBL" id="MWML01000051">
    <property type="protein sequence ID" value="TCG07869.1"/>
    <property type="molecule type" value="Genomic_DNA"/>
</dbReference>
<proteinExistence type="predicted"/>
<dbReference type="Proteomes" id="UP000294200">
    <property type="component" value="Unassembled WGS sequence"/>
</dbReference>
<keyword evidence="3" id="KW-1185">Reference proteome</keyword>
<comment type="caution">
    <text evidence="2">The sequence shown here is derived from an EMBL/GenBank/DDBJ whole genome shotgun (WGS) entry which is preliminary data.</text>
</comment>
<evidence type="ECO:0000313" key="2">
    <source>
        <dbReference type="EMBL" id="TCG07869.1"/>
    </source>
</evidence>
<name>A0A4R0XKX3_9BURK</name>
<evidence type="ECO:0000313" key="3">
    <source>
        <dbReference type="Proteomes" id="UP000294200"/>
    </source>
</evidence>
<reference evidence="2 3" key="1">
    <citation type="submission" date="2017-02" db="EMBL/GenBank/DDBJ databases">
        <title>Paraburkholderia sophoroidis sp. nov. and Paraburkholderia steynii sp. nov. rhizobial symbionts of the fynbos legume Hypocalyptus sophoroides.</title>
        <authorList>
            <person name="Steenkamp E.T."/>
            <person name="Beukes C.W."/>
            <person name="Van Zyl E."/>
            <person name="Avontuur J."/>
            <person name="Chan W.Y."/>
            <person name="Hassen A."/>
            <person name="Palmer M."/>
            <person name="Mthombeni L."/>
            <person name="Phalane F."/>
            <person name="Sereme K."/>
            <person name="Venter S.N."/>
        </authorList>
    </citation>
    <scope>NUCLEOTIDE SEQUENCE [LARGE SCALE GENOMIC DNA]</scope>
    <source>
        <strain evidence="2 3">HC1.1ba</strain>
    </source>
</reference>
<gene>
    <name evidence="2" type="ORF">BZM27_16035</name>
</gene>
<sequence length="69" mass="7936">MARLQDLQEELERLGREIEEEIMHARRNPSCTPAPSDETPVDIRLTTPRDVRLLQISISIERSIVEPQG</sequence>
<evidence type="ECO:0000256" key="1">
    <source>
        <dbReference type="SAM" id="MobiDB-lite"/>
    </source>
</evidence>
<accession>A0A4R0XKX3</accession>
<feature type="region of interest" description="Disordered" evidence="1">
    <location>
        <begin position="23"/>
        <end position="42"/>
    </location>
</feature>
<protein>
    <submittedName>
        <fullName evidence="2">Uncharacterized protein</fullName>
    </submittedName>
</protein>